<organism evidence="1 2">
    <name type="scientific">Nibribacter koreensis</name>
    <dbReference type="NCBI Taxonomy" id="1084519"/>
    <lineage>
        <taxon>Bacteria</taxon>
        <taxon>Pseudomonadati</taxon>
        <taxon>Bacteroidota</taxon>
        <taxon>Cytophagia</taxon>
        <taxon>Cytophagales</taxon>
        <taxon>Hymenobacteraceae</taxon>
        <taxon>Nibribacter</taxon>
    </lineage>
</organism>
<reference evidence="2" key="1">
    <citation type="journal article" date="2019" name="Int. J. Syst. Evol. Microbiol.">
        <title>The Global Catalogue of Microorganisms (GCM) 10K type strain sequencing project: providing services to taxonomists for standard genome sequencing and annotation.</title>
        <authorList>
            <consortium name="The Broad Institute Genomics Platform"/>
            <consortium name="The Broad Institute Genome Sequencing Center for Infectious Disease"/>
            <person name="Wu L."/>
            <person name="Ma J."/>
        </authorList>
    </citation>
    <scope>NUCLEOTIDE SEQUENCE [LARGE SCALE GENOMIC DNA]</scope>
    <source>
        <strain evidence="2">JCM 17917</strain>
    </source>
</reference>
<protein>
    <submittedName>
        <fullName evidence="1">Uncharacterized protein</fullName>
    </submittedName>
</protein>
<name>A0ABP8FY04_9BACT</name>
<comment type="caution">
    <text evidence="1">The sequence shown here is derived from an EMBL/GenBank/DDBJ whole genome shotgun (WGS) entry which is preliminary data.</text>
</comment>
<evidence type="ECO:0000313" key="1">
    <source>
        <dbReference type="EMBL" id="GAA4313312.1"/>
    </source>
</evidence>
<keyword evidence="2" id="KW-1185">Reference proteome</keyword>
<evidence type="ECO:0000313" key="2">
    <source>
        <dbReference type="Proteomes" id="UP001501844"/>
    </source>
</evidence>
<accession>A0ABP8FY04</accession>
<proteinExistence type="predicted"/>
<dbReference type="EMBL" id="BAABGX010000003">
    <property type="protein sequence ID" value="GAA4313312.1"/>
    <property type="molecule type" value="Genomic_DNA"/>
</dbReference>
<sequence>MVEPVSNFGSGTQKTIKLQNGFEILVGGEEDFDSFKTYTLFKLNRNGIQLFQDTSQTEYEFGDKLYPLSFSFDNEKFNLLVEVNDRPSKNYLKLFKIDGEKLVKIEKLPTFIAHAKNLDSDNELEFAGFWDYPQISSDEDGNKITAYNPILYYYLSKRGLEVDTALTKERNTAIYGKFYGFEFMESIEVSSTTLTNHDAEVERIKNLK</sequence>
<dbReference type="Proteomes" id="UP001501844">
    <property type="component" value="Unassembled WGS sequence"/>
</dbReference>
<gene>
    <name evidence="1" type="ORF">GCM10023183_32910</name>
</gene>